<proteinExistence type="predicted"/>
<accession>A0A9P4MHL9</accession>
<comment type="caution">
    <text evidence="2">The sequence shown here is derived from an EMBL/GenBank/DDBJ whole genome shotgun (WGS) entry which is preliminary data.</text>
</comment>
<reference evidence="2" key="1">
    <citation type="journal article" date="2020" name="Stud. Mycol.">
        <title>101 Dothideomycetes genomes: a test case for predicting lifestyles and emergence of pathogens.</title>
        <authorList>
            <person name="Haridas S."/>
            <person name="Albert R."/>
            <person name="Binder M."/>
            <person name="Bloem J."/>
            <person name="Labutti K."/>
            <person name="Salamov A."/>
            <person name="Andreopoulos B."/>
            <person name="Baker S."/>
            <person name="Barry K."/>
            <person name="Bills G."/>
            <person name="Bluhm B."/>
            <person name="Cannon C."/>
            <person name="Castanera R."/>
            <person name="Culley D."/>
            <person name="Daum C."/>
            <person name="Ezra D."/>
            <person name="Gonzalez J."/>
            <person name="Henrissat B."/>
            <person name="Kuo A."/>
            <person name="Liang C."/>
            <person name="Lipzen A."/>
            <person name="Lutzoni F."/>
            <person name="Magnuson J."/>
            <person name="Mondo S."/>
            <person name="Nolan M."/>
            <person name="Ohm R."/>
            <person name="Pangilinan J."/>
            <person name="Park H.-J."/>
            <person name="Ramirez L."/>
            <person name="Alfaro M."/>
            <person name="Sun H."/>
            <person name="Tritt A."/>
            <person name="Yoshinaga Y."/>
            <person name="Zwiers L.-H."/>
            <person name="Turgeon B."/>
            <person name="Goodwin S."/>
            <person name="Spatafora J."/>
            <person name="Crous P."/>
            <person name="Grigoriev I."/>
        </authorList>
    </citation>
    <scope>NUCLEOTIDE SEQUENCE</scope>
    <source>
        <strain evidence="2">CBS 260.36</strain>
    </source>
</reference>
<evidence type="ECO:0000259" key="1">
    <source>
        <dbReference type="SMART" id="SM01007"/>
    </source>
</evidence>
<dbReference type="EMBL" id="ML996090">
    <property type="protein sequence ID" value="KAF2150149.1"/>
    <property type="molecule type" value="Genomic_DNA"/>
</dbReference>
<organism evidence="2 3">
    <name type="scientific">Myriangium duriaei CBS 260.36</name>
    <dbReference type="NCBI Taxonomy" id="1168546"/>
    <lineage>
        <taxon>Eukaryota</taxon>
        <taxon>Fungi</taxon>
        <taxon>Dikarya</taxon>
        <taxon>Ascomycota</taxon>
        <taxon>Pezizomycotina</taxon>
        <taxon>Dothideomycetes</taxon>
        <taxon>Dothideomycetidae</taxon>
        <taxon>Myriangiales</taxon>
        <taxon>Myriangiaceae</taxon>
        <taxon>Myriangium</taxon>
    </lineage>
</organism>
<dbReference type="GO" id="GO:0005856">
    <property type="term" value="C:cytoskeleton"/>
    <property type="evidence" value="ECO:0007669"/>
    <property type="project" value="TreeGrafter"/>
</dbReference>
<evidence type="ECO:0000313" key="3">
    <source>
        <dbReference type="Proteomes" id="UP000799439"/>
    </source>
</evidence>
<dbReference type="Pfam" id="PF00596">
    <property type="entry name" value="Aldolase_II"/>
    <property type="match status" value="1"/>
</dbReference>
<protein>
    <submittedName>
        <fullName evidence="2">Arad-like aldolase/epimerase</fullName>
    </submittedName>
</protein>
<dbReference type="InterPro" id="IPR036409">
    <property type="entry name" value="Aldolase_II/adducin_N_sf"/>
</dbReference>
<dbReference type="GO" id="GO:0051015">
    <property type="term" value="F:actin filament binding"/>
    <property type="evidence" value="ECO:0007669"/>
    <property type="project" value="TreeGrafter"/>
</dbReference>
<dbReference type="PANTHER" id="PTHR10672">
    <property type="entry name" value="ADDUCIN"/>
    <property type="match status" value="1"/>
</dbReference>
<dbReference type="Proteomes" id="UP000799439">
    <property type="component" value="Unassembled WGS sequence"/>
</dbReference>
<dbReference type="SUPFAM" id="SSF53639">
    <property type="entry name" value="AraD/HMP-PK domain-like"/>
    <property type="match status" value="1"/>
</dbReference>
<dbReference type="FunFam" id="3.40.225.10:FF:000009">
    <property type="entry name" value="Class II aldolase/adducin N-terminal"/>
    <property type="match status" value="1"/>
</dbReference>
<dbReference type="SMART" id="SM01007">
    <property type="entry name" value="Aldolase_II"/>
    <property type="match status" value="1"/>
</dbReference>
<feature type="domain" description="Class II aldolase/adducin N-terminal" evidence="1">
    <location>
        <begin position="60"/>
        <end position="244"/>
    </location>
</feature>
<dbReference type="InterPro" id="IPR051017">
    <property type="entry name" value="Aldolase-II_Adducin_sf"/>
</dbReference>
<dbReference type="OrthoDB" id="3827542at2759"/>
<keyword evidence="3" id="KW-1185">Reference proteome</keyword>
<gene>
    <name evidence="2" type="ORF">K461DRAFT_245498</name>
</gene>
<dbReference type="AlphaFoldDB" id="A0A9P4MHL9"/>
<evidence type="ECO:0000313" key="2">
    <source>
        <dbReference type="EMBL" id="KAF2150149.1"/>
    </source>
</evidence>
<name>A0A9P4MHL9_9PEZI</name>
<sequence length="313" mass="34790">MAPSAIPIPDTDVVPERKELFHEEEEEQNCQLHELSHGPNPLTGIPRFASHTEHRKHILIHMAAVFRSWARHGFIEGISGHISVRDPEYPELIWMNPIGKHFALLNASDMLCLHIDTGKIVGGNQHRPVNSPGFWIHSEIHKARPDVHSICHAHTIAGRAWASFGKPLEMITQDICDLYGSIATMNEYGGIVTAEQEGQQIARHLGTKNKAAILMNHGLITIGSTVDEASFLFGLLDRSCDIQLRVEAACAGNSSLQKKIIPDEMAKFNFAMAGEKNWLYAEAQPDIQLEIVKGGAELTEGVDNVTLDPRRWE</sequence>
<dbReference type="Gene3D" id="3.40.225.10">
    <property type="entry name" value="Class II aldolase/adducin N-terminal domain"/>
    <property type="match status" value="1"/>
</dbReference>
<dbReference type="InterPro" id="IPR001303">
    <property type="entry name" value="Aldolase_II/adducin_N"/>
</dbReference>
<dbReference type="PANTHER" id="PTHR10672:SF25">
    <property type="entry name" value="MEIOTICALLY UP-REGULATED GENE 14 PROTEIN"/>
    <property type="match status" value="1"/>
</dbReference>